<sequence>MKHPRFADEGPLRTITDLGEPGPGAELVDHLGPVLAGLADIEQTAPAPLQTPDDVLVPVDGTDDEAPLEALRADLADLFEAQAASRWLDVAARRMAAAGLGSFTVASAGHEGNAAVAMALRSNDPALLHTRSTAFYLARLASAGLDDGIAAVAHGLAGNVEQPAGGGRRPTPAHPDVAVLPSPGTPAGHLPRALGLAWTIGRAKGSKGRSIRLNWPTDAVAVASFGDGTAGHGTALGAVNTACWASKQGVPLPLLLVCEDNSLGYSTSSPPGWIHSMLGTREGLRYFHADTAGDASTLFATARRAVETARAHRRPVLLHLTCVRIGGHSGADDERRYRRDDRIRADLQRDPLVATMKALVRHGVMTGDEVADRLLVLRDRVASALEDATHRARPMSSAEVMAPLSKRRPAVVGMAAARDAVGGRREEAFGGKLPEKDGPLTLAESINRALLDAAIAHPGVVVMGRDVARAGGLHGVTRGLLQKLGPGQVTDTAPHAHSILGLAMGAAVSGQLPIVELGLDDLHAAEELLRSEIATLAFSSNGAYRNPMVLRVPGLGYHDGFGGAIGVDNALGGLRDIPGLVIAAPSHPSQAPPLLRTCLAAAEADGTVSLMLEPVALYHENDVVSEGDGGWLAPYAPPAEWGPLHASIGRAVVHGAGNDLTIAAYGNGLRMAMRAAAELEGEGIGCRVVDLRWLAPLPVDDVVAAASITRHLLIVDETRSGGGVSEALVTGVLEAGFDGRLARVTAKDSPLPPGPAAQYLQLTQQRILTTARALCDD</sequence>
<evidence type="ECO:0000256" key="4">
    <source>
        <dbReference type="ARBA" id="ARBA00023052"/>
    </source>
</evidence>
<dbReference type="PANTHER" id="PTHR42980">
    <property type="entry name" value="2-OXOISOVALERATE DEHYDROGENASE SUBUNIT BETA-RELATED"/>
    <property type="match status" value="1"/>
</dbReference>
<dbReference type="SMART" id="SM00861">
    <property type="entry name" value="Transket_pyr"/>
    <property type="match status" value="1"/>
</dbReference>
<keyword evidence="9" id="KW-1185">Reference proteome</keyword>
<dbReference type="Gene3D" id="3.40.50.970">
    <property type="match status" value="2"/>
</dbReference>
<evidence type="ECO:0000256" key="2">
    <source>
        <dbReference type="ARBA" id="ARBA00022532"/>
    </source>
</evidence>
<dbReference type="InterPro" id="IPR001017">
    <property type="entry name" value="DH_E1"/>
</dbReference>
<evidence type="ECO:0000313" key="9">
    <source>
        <dbReference type="Proteomes" id="UP001235712"/>
    </source>
</evidence>
<comment type="cofactor">
    <cofactor evidence="1">
        <name>thiamine diphosphate</name>
        <dbReference type="ChEBI" id="CHEBI:58937"/>
    </cofactor>
</comment>
<comment type="caution">
    <text evidence="8">The sequence shown here is derived from an EMBL/GenBank/DDBJ whole genome shotgun (WGS) entry which is preliminary data.</text>
</comment>
<keyword evidence="3 8" id="KW-0560">Oxidoreductase</keyword>
<dbReference type="Proteomes" id="UP001235712">
    <property type="component" value="Unassembled WGS sequence"/>
</dbReference>
<dbReference type="InterPro" id="IPR005475">
    <property type="entry name" value="Transketolase-like_Pyr-bd"/>
</dbReference>
<evidence type="ECO:0000259" key="7">
    <source>
        <dbReference type="SMART" id="SM00861"/>
    </source>
</evidence>
<dbReference type="InterPro" id="IPR009014">
    <property type="entry name" value="Transketo_C/PFOR_II"/>
</dbReference>
<feature type="region of interest" description="Disordered" evidence="6">
    <location>
        <begin position="1"/>
        <end position="21"/>
    </location>
</feature>
<dbReference type="Pfam" id="PF02779">
    <property type="entry name" value="Transket_pyr"/>
    <property type="match status" value="1"/>
</dbReference>
<evidence type="ECO:0000313" key="8">
    <source>
        <dbReference type="EMBL" id="MDP9826271.1"/>
    </source>
</evidence>
<dbReference type="RefSeq" id="WP_307240908.1">
    <property type="nucleotide sequence ID" value="NZ_JAUSQZ010000001.1"/>
</dbReference>
<evidence type="ECO:0000256" key="3">
    <source>
        <dbReference type="ARBA" id="ARBA00023002"/>
    </source>
</evidence>
<dbReference type="InterPro" id="IPR033248">
    <property type="entry name" value="Transketolase_C"/>
</dbReference>
<feature type="domain" description="Transketolase-like pyrimidine-binding" evidence="7">
    <location>
        <begin position="440"/>
        <end position="620"/>
    </location>
</feature>
<feature type="compositionally biased region" description="Basic and acidic residues" evidence="6">
    <location>
        <begin position="1"/>
        <end position="11"/>
    </location>
</feature>
<dbReference type="PANTHER" id="PTHR42980:SF1">
    <property type="entry name" value="2-OXOISOVALERATE DEHYDROGENASE SUBUNIT BETA, MITOCHONDRIAL"/>
    <property type="match status" value="1"/>
</dbReference>
<reference evidence="8 9" key="1">
    <citation type="submission" date="2023-07" db="EMBL/GenBank/DDBJ databases">
        <title>Sequencing the genomes of 1000 actinobacteria strains.</title>
        <authorList>
            <person name="Klenk H.-P."/>
        </authorList>
    </citation>
    <scope>NUCLEOTIDE SEQUENCE [LARGE SCALE GENOMIC DNA]</scope>
    <source>
        <strain evidence="8 9">DSM 44388</strain>
    </source>
</reference>
<dbReference type="GO" id="GO:0003863">
    <property type="term" value="F:branched-chain 2-oxo acid dehydrogenase activity"/>
    <property type="evidence" value="ECO:0007669"/>
    <property type="project" value="UniProtKB-EC"/>
</dbReference>
<name>A0ABT9P0R9_9ACTN</name>
<comment type="catalytic activity">
    <reaction evidence="5">
        <text>N(6)-[(R)-lipoyl]-L-lysyl-[protein] + 2-oxoglutarate + H(+) = N(6)-[(R)-S(8)-succinyldihydrolipoyl]-L-lysyl-[protein] + CO2</text>
        <dbReference type="Rhea" id="RHEA:12188"/>
        <dbReference type="Rhea" id="RHEA-COMP:10474"/>
        <dbReference type="Rhea" id="RHEA-COMP:20092"/>
        <dbReference type="ChEBI" id="CHEBI:15378"/>
        <dbReference type="ChEBI" id="CHEBI:16526"/>
        <dbReference type="ChEBI" id="CHEBI:16810"/>
        <dbReference type="ChEBI" id="CHEBI:83099"/>
        <dbReference type="ChEBI" id="CHEBI:83120"/>
        <dbReference type="EC" id="1.2.4.2"/>
    </reaction>
</comment>
<protein>
    <submittedName>
        <fullName evidence="8">2-oxoisovalerate dehydrogenase E1 component</fullName>
        <ecNumber evidence="8">1.2.4.4</ecNumber>
    </submittedName>
</protein>
<keyword evidence="2" id="KW-0816">Tricarboxylic acid cycle</keyword>
<dbReference type="EMBL" id="JAUSQZ010000001">
    <property type="protein sequence ID" value="MDP9826271.1"/>
    <property type="molecule type" value="Genomic_DNA"/>
</dbReference>
<evidence type="ECO:0000256" key="1">
    <source>
        <dbReference type="ARBA" id="ARBA00001964"/>
    </source>
</evidence>
<evidence type="ECO:0000256" key="6">
    <source>
        <dbReference type="SAM" id="MobiDB-lite"/>
    </source>
</evidence>
<dbReference type="SUPFAM" id="SSF52518">
    <property type="entry name" value="Thiamin diphosphate-binding fold (THDP-binding)"/>
    <property type="match status" value="2"/>
</dbReference>
<dbReference type="Gene3D" id="3.40.50.920">
    <property type="match status" value="1"/>
</dbReference>
<dbReference type="SUPFAM" id="SSF52922">
    <property type="entry name" value="TK C-terminal domain-like"/>
    <property type="match status" value="1"/>
</dbReference>
<proteinExistence type="predicted"/>
<dbReference type="InterPro" id="IPR029061">
    <property type="entry name" value="THDP-binding"/>
</dbReference>
<dbReference type="EC" id="1.2.4.4" evidence="8"/>
<gene>
    <name evidence="8" type="ORF">J2S57_002020</name>
</gene>
<dbReference type="Pfam" id="PF00676">
    <property type="entry name" value="E1_dh"/>
    <property type="match status" value="1"/>
</dbReference>
<keyword evidence="4" id="KW-0786">Thiamine pyrophosphate</keyword>
<organism evidence="8 9">
    <name type="scientific">Kineosporia succinea</name>
    <dbReference type="NCBI Taxonomy" id="84632"/>
    <lineage>
        <taxon>Bacteria</taxon>
        <taxon>Bacillati</taxon>
        <taxon>Actinomycetota</taxon>
        <taxon>Actinomycetes</taxon>
        <taxon>Kineosporiales</taxon>
        <taxon>Kineosporiaceae</taxon>
        <taxon>Kineosporia</taxon>
    </lineage>
</organism>
<evidence type="ECO:0000256" key="5">
    <source>
        <dbReference type="ARBA" id="ARBA00051911"/>
    </source>
</evidence>
<accession>A0ABT9P0R9</accession>
<dbReference type="Pfam" id="PF02780">
    <property type="entry name" value="Transketolase_C"/>
    <property type="match status" value="1"/>
</dbReference>